<evidence type="ECO:0000256" key="1">
    <source>
        <dbReference type="SAM" id="MobiDB-lite"/>
    </source>
</evidence>
<feature type="compositionally biased region" description="Basic and acidic residues" evidence="1">
    <location>
        <begin position="96"/>
        <end position="107"/>
    </location>
</feature>
<feature type="compositionally biased region" description="Basic residues" evidence="1">
    <location>
        <begin position="108"/>
        <end position="122"/>
    </location>
</feature>
<feature type="region of interest" description="Disordered" evidence="1">
    <location>
        <begin position="1"/>
        <end position="37"/>
    </location>
</feature>
<sequence length="122" mass="13601">MVGIIPPAPSASVRSAQKQEAPLKEISNVRGSSGSFPEVSVRTAALLQLEPPRVIRKFTECKRGESRCSQTCRTVRNLLLRLGGDDDPPSSSSRAAHTDRDAAEFKEKHTHTHRHTHWRGHW</sequence>
<proteinExistence type="predicted"/>
<reference evidence="2" key="1">
    <citation type="submission" date="2020-03" db="EMBL/GenBank/DDBJ databases">
        <authorList>
            <person name="Weist P."/>
        </authorList>
    </citation>
    <scope>NUCLEOTIDE SEQUENCE</scope>
</reference>
<keyword evidence="3" id="KW-1185">Reference proteome</keyword>
<dbReference type="EMBL" id="CADEAL010002280">
    <property type="protein sequence ID" value="CAB1439416.1"/>
    <property type="molecule type" value="Genomic_DNA"/>
</dbReference>
<name>A0A9N7YTL3_PLEPL</name>
<gene>
    <name evidence="2" type="ORF">PLEPLA_LOCUS27209</name>
</gene>
<dbReference type="Proteomes" id="UP001153269">
    <property type="component" value="Unassembled WGS sequence"/>
</dbReference>
<evidence type="ECO:0000313" key="2">
    <source>
        <dbReference type="EMBL" id="CAB1439416.1"/>
    </source>
</evidence>
<feature type="region of interest" description="Disordered" evidence="1">
    <location>
        <begin position="82"/>
        <end position="122"/>
    </location>
</feature>
<protein>
    <submittedName>
        <fullName evidence="2">Uncharacterized protein</fullName>
    </submittedName>
</protein>
<organism evidence="2 3">
    <name type="scientific">Pleuronectes platessa</name>
    <name type="common">European plaice</name>
    <dbReference type="NCBI Taxonomy" id="8262"/>
    <lineage>
        <taxon>Eukaryota</taxon>
        <taxon>Metazoa</taxon>
        <taxon>Chordata</taxon>
        <taxon>Craniata</taxon>
        <taxon>Vertebrata</taxon>
        <taxon>Euteleostomi</taxon>
        <taxon>Actinopterygii</taxon>
        <taxon>Neopterygii</taxon>
        <taxon>Teleostei</taxon>
        <taxon>Neoteleostei</taxon>
        <taxon>Acanthomorphata</taxon>
        <taxon>Carangaria</taxon>
        <taxon>Pleuronectiformes</taxon>
        <taxon>Pleuronectoidei</taxon>
        <taxon>Pleuronectidae</taxon>
        <taxon>Pleuronectes</taxon>
    </lineage>
</organism>
<comment type="caution">
    <text evidence="2">The sequence shown here is derived from an EMBL/GenBank/DDBJ whole genome shotgun (WGS) entry which is preliminary data.</text>
</comment>
<evidence type="ECO:0000313" key="3">
    <source>
        <dbReference type="Proteomes" id="UP001153269"/>
    </source>
</evidence>
<dbReference type="AlphaFoldDB" id="A0A9N7YTL3"/>
<accession>A0A9N7YTL3</accession>